<reference evidence="2" key="1">
    <citation type="journal article" date="2023" name="Front. Plant Sci.">
        <title>Chromosomal-level genome assembly of Melastoma candidum provides insights into trichome evolution.</title>
        <authorList>
            <person name="Zhong Y."/>
            <person name="Wu W."/>
            <person name="Sun C."/>
            <person name="Zou P."/>
            <person name="Liu Y."/>
            <person name="Dai S."/>
            <person name="Zhou R."/>
        </authorList>
    </citation>
    <scope>NUCLEOTIDE SEQUENCE [LARGE SCALE GENOMIC DNA]</scope>
</reference>
<proteinExistence type="predicted"/>
<dbReference type="Proteomes" id="UP001057402">
    <property type="component" value="Chromosome 2"/>
</dbReference>
<keyword evidence="2" id="KW-1185">Reference proteome</keyword>
<accession>A0ACB9S4L5</accession>
<evidence type="ECO:0000313" key="1">
    <source>
        <dbReference type="EMBL" id="KAI4385011.1"/>
    </source>
</evidence>
<dbReference type="EMBL" id="CM042881">
    <property type="protein sequence ID" value="KAI4385011.1"/>
    <property type="molecule type" value="Genomic_DNA"/>
</dbReference>
<comment type="caution">
    <text evidence="1">The sequence shown here is derived from an EMBL/GenBank/DDBJ whole genome shotgun (WGS) entry which is preliminary data.</text>
</comment>
<evidence type="ECO:0000313" key="2">
    <source>
        <dbReference type="Proteomes" id="UP001057402"/>
    </source>
</evidence>
<name>A0ACB9S4L5_9MYRT</name>
<organism evidence="1 2">
    <name type="scientific">Melastoma candidum</name>
    <dbReference type="NCBI Taxonomy" id="119954"/>
    <lineage>
        <taxon>Eukaryota</taxon>
        <taxon>Viridiplantae</taxon>
        <taxon>Streptophyta</taxon>
        <taxon>Embryophyta</taxon>
        <taxon>Tracheophyta</taxon>
        <taxon>Spermatophyta</taxon>
        <taxon>Magnoliopsida</taxon>
        <taxon>eudicotyledons</taxon>
        <taxon>Gunneridae</taxon>
        <taxon>Pentapetalae</taxon>
        <taxon>rosids</taxon>
        <taxon>malvids</taxon>
        <taxon>Myrtales</taxon>
        <taxon>Melastomataceae</taxon>
        <taxon>Melastomatoideae</taxon>
        <taxon>Melastomateae</taxon>
        <taxon>Melastoma</taxon>
    </lineage>
</organism>
<sequence length="122" mass="13486">MDALVRTNTLSVSTGSRFRAFSRRGRSRRSAIAYYDHRQERAKHRRAFLKTYRLGSVGGSERGRCAGSCCDILGESKAVARVKAAAARFIRFARDGLVGWSSCYGRSAITASSPVPGRHFVR</sequence>
<protein>
    <submittedName>
        <fullName evidence="1">Uncharacterized protein</fullName>
    </submittedName>
</protein>
<gene>
    <name evidence="1" type="ORF">MLD38_003085</name>
</gene>